<evidence type="ECO:0000256" key="1">
    <source>
        <dbReference type="SAM" id="Phobius"/>
    </source>
</evidence>
<reference evidence="2" key="1">
    <citation type="journal article" date="2011" name="Environ. Microbiol.">
        <title>Genomic insights into the metabolic potential of the polycyclic aromatic hydrocarbon degrading sulfate-reducing Deltaproteobacterium N47.</title>
        <authorList>
            <person name="Bergmann F."/>
            <person name="Selesi D."/>
            <person name="Weinmaier T."/>
            <person name="Tischler P."/>
            <person name="Rattei T."/>
            <person name="Meckenstock R.U."/>
        </authorList>
    </citation>
    <scope>NUCLEOTIDE SEQUENCE</scope>
</reference>
<keyword evidence="1" id="KW-1133">Transmembrane helix</keyword>
<keyword evidence="1" id="KW-0472">Membrane</keyword>
<feature type="transmembrane region" description="Helical" evidence="1">
    <location>
        <begin position="312"/>
        <end position="331"/>
    </location>
</feature>
<dbReference type="EMBL" id="FR695877">
    <property type="protein sequence ID" value="CBX30795.1"/>
    <property type="molecule type" value="Genomic_DNA"/>
</dbReference>
<accession>E1YL12</accession>
<name>E1YL12_9BACT</name>
<evidence type="ECO:0008006" key="3">
    <source>
        <dbReference type="Google" id="ProtNLM"/>
    </source>
</evidence>
<evidence type="ECO:0000313" key="2">
    <source>
        <dbReference type="EMBL" id="CBX30795.1"/>
    </source>
</evidence>
<sequence length="469" mass="52148">MEKNNKLIMIEHNRELLLILYGRKEPDGRLICSIPVQDDYSPEELLKIVPDEAKKIKNPLLIMPDYVAGNETYPFATGKKSIASAFIRRKLSESFPSVPDAADFYNYTYLKSGQSAGSIYAFYLHDPLVFSLYKNLQNAGLRPDRISIPAYIWQYKINKLIDGASAENYCLIHLLPEESYLYFFVNGNYLFSRSIMLPGSEEIDRGKLDVLAFEISQSLRLFSQKAKSEVNRFFFVSSTQIKETGLSERLGKNIVRIETDRKEAFKTKEEDFLPAPLSAFSLSDIDQKMAPNISHRFVVTEKAWHSAIRTGIITGVLLIILLGFEAFYLNYLSAGYSMTGMGALSNDMTTKSLLVGKYNDTLDLIQNEMQRPDTASILGGIALSLPESVDLQELTLNLESPFQVVLKGQVRAEDPGVIKTALSSLAGGLTRNLKLSKPAVIGDVGVDMEQGGGGAGTGGYKFHIQLGLK</sequence>
<organism evidence="2">
    <name type="scientific">uncultured Desulfobacterium sp</name>
    <dbReference type="NCBI Taxonomy" id="201089"/>
    <lineage>
        <taxon>Bacteria</taxon>
        <taxon>Pseudomonadati</taxon>
        <taxon>Thermodesulfobacteriota</taxon>
        <taxon>Desulfobacteria</taxon>
        <taxon>Desulfobacterales</taxon>
        <taxon>Desulfobacteriaceae</taxon>
        <taxon>Desulfobacterium</taxon>
        <taxon>environmental samples</taxon>
    </lineage>
</organism>
<keyword evidence="1" id="KW-0812">Transmembrane</keyword>
<protein>
    <recommendedName>
        <fullName evidence="3">GspL cytoplasmic actin-ATPase-like domain-containing protein</fullName>
    </recommendedName>
</protein>
<dbReference type="AlphaFoldDB" id="E1YL12"/>
<gene>
    <name evidence="2" type="ORF">N47_E43070</name>
</gene>
<proteinExistence type="predicted"/>